<sequence length="224" mass="25224">SFFQTNKKAFDDLSQLAGFDTSEGLNPMALYDTLKAEKIHNLTVPSWVDSYWPLLETSADLIARCFYGSQELLRLRAGPLLQAITDNMKGKINGTLPDLKLQVYSSHDNVLGAMLLALTSTYLPRPPYCATIVFELHQLQNQTGAVRILYLNSTTPEIDVGKPQVLTLKGCSEFCPLDKFAKITRPLIPRDWDAECQQEDTGKKSKVDDSQKALLQQQFKKFYN</sequence>
<evidence type="ECO:0000256" key="1">
    <source>
        <dbReference type="ARBA" id="ARBA00000032"/>
    </source>
</evidence>
<gene>
    <name evidence="8" type="primary">acp2_1</name>
    <name evidence="8" type="ORF">AVEN_149981_1</name>
</gene>
<dbReference type="SUPFAM" id="SSF53254">
    <property type="entry name" value="Phosphoglycerate mutase-like"/>
    <property type="match status" value="1"/>
</dbReference>
<evidence type="ECO:0000256" key="3">
    <source>
        <dbReference type="ARBA" id="ARBA00012646"/>
    </source>
</evidence>
<dbReference type="InterPro" id="IPR050645">
    <property type="entry name" value="Histidine_acid_phosphatase"/>
</dbReference>
<evidence type="ECO:0000256" key="5">
    <source>
        <dbReference type="ARBA" id="ARBA00022801"/>
    </source>
</evidence>
<keyword evidence="5" id="KW-0378">Hydrolase</keyword>
<comment type="similarity">
    <text evidence="2">Belongs to the histidine acid phosphatase family.</text>
</comment>
<dbReference type="AlphaFoldDB" id="A0A4Y2N4Y6"/>
<evidence type="ECO:0000256" key="6">
    <source>
        <dbReference type="ARBA" id="ARBA00023157"/>
    </source>
</evidence>
<dbReference type="PANTHER" id="PTHR11567">
    <property type="entry name" value="ACID PHOSPHATASE-RELATED"/>
    <property type="match status" value="1"/>
</dbReference>
<protein>
    <recommendedName>
        <fullName evidence="3">acid phosphatase</fullName>
        <ecNumber evidence="3">3.1.3.2</ecNumber>
    </recommendedName>
</protein>
<dbReference type="InterPro" id="IPR029033">
    <property type="entry name" value="His_PPase_superfam"/>
</dbReference>
<evidence type="ECO:0000256" key="7">
    <source>
        <dbReference type="ARBA" id="ARBA00023180"/>
    </source>
</evidence>
<evidence type="ECO:0000256" key="2">
    <source>
        <dbReference type="ARBA" id="ARBA00005375"/>
    </source>
</evidence>
<organism evidence="8 9">
    <name type="scientific">Araneus ventricosus</name>
    <name type="common">Orbweaver spider</name>
    <name type="synonym">Epeira ventricosa</name>
    <dbReference type="NCBI Taxonomy" id="182803"/>
    <lineage>
        <taxon>Eukaryota</taxon>
        <taxon>Metazoa</taxon>
        <taxon>Ecdysozoa</taxon>
        <taxon>Arthropoda</taxon>
        <taxon>Chelicerata</taxon>
        <taxon>Arachnida</taxon>
        <taxon>Araneae</taxon>
        <taxon>Araneomorphae</taxon>
        <taxon>Entelegynae</taxon>
        <taxon>Araneoidea</taxon>
        <taxon>Araneidae</taxon>
        <taxon>Araneus</taxon>
    </lineage>
</organism>
<reference evidence="8 9" key="1">
    <citation type="journal article" date="2019" name="Sci. Rep.">
        <title>Orb-weaving spider Araneus ventricosus genome elucidates the spidroin gene catalogue.</title>
        <authorList>
            <person name="Kono N."/>
            <person name="Nakamura H."/>
            <person name="Ohtoshi R."/>
            <person name="Moran D.A.P."/>
            <person name="Shinohara A."/>
            <person name="Yoshida Y."/>
            <person name="Fujiwara M."/>
            <person name="Mori M."/>
            <person name="Tomita M."/>
            <person name="Arakawa K."/>
        </authorList>
    </citation>
    <scope>NUCLEOTIDE SEQUENCE [LARGE SCALE GENOMIC DNA]</scope>
</reference>
<evidence type="ECO:0000256" key="4">
    <source>
        <dbReference type="ARBA" id="ARBA00022729"/>
    </source>
</evidence>
<feature type="non-terminal residue" evidence="8">
    <location>
        <position position="1"/>
    </location>
</feature>
<dbReference type="PANTHER" id="PTHR11567:SF211">
    <property type="entry name" value="PROSTATIC ACID PHOSPHATASE"/>
    <property type="match status" value="1"/>
</dbReference>
<accession>A0A4Y2N4Y6</accession>
<dbReference type="OrthoDB" id="10257284at2759"/>
<name>A0A4Y2N4Y6_ARAVE</name>
<dbReference type="EMBL" id="BGPR01008417">
    <property type="protein sequence ID" value="GBN33694.1"/>
    <property type="molecule type" value="Genomic_DNA"/>
</dbReference>
<dbReference type="GO" id="GO:0003993">
    <property type="term" value="F:acid phosphatase activity"/>
    <property type="evidence" value="ECO:0007669"/>
    <property type="project" value="UniProtKB-EC"/>
</dbReference>
<keyword evidence="4" id="KW-0732">Signal</keyword>
<keyword evidence="9" id="KW-1185">Reference proteome</keyword>
<evidence type="ECO:0000313" key="9">
    <source>
        <dbReference type="Proteomes" id="UP000499080"/>
    </source>
</evidence>
<evidence type="ECO:0000313" key="8">
    <source>
        <dbReference type="EMBL" id="GBN33694.1"/>
    </source>
</evidence>
<comment type="catalytic activity">
    <reaction evidence="1">
        <text>a phosphate monoester + H2O = an alcohol + phosphate</text>
        <dbReference type="Rhea" id="RHEA:15017"/>
        <dbReference type="ChEBI" id="CHEBI:15377"/>
        <dbReference type="ChEBI" id="CHEBI:30879"/>
        <dbReference type="ChEBI" id="CHEBI:43474"/>
        <dbReference type="ChEBI" id="CHEBI:67140"/>
        <dbReference type="EC" id="3.1.3.2"/>
    </reaction>
</comment>
<dbReference type="Proteomes" id="UP000499080">
    <property type="component" value="Unassembled WGS sequence"/>
</dbReference>
<dbReference type="InterPro" id="IPR000560">
    <property type="entry name" value="His_Pase_clade-2"/>
</dbReference>
<dbReference type="Pfam" id="PF00328">
    <property type="entry name" value="His_Phos_2"/>
    <property type="match status" value="1"/>
</dbReference>
<proteinExistence type="inferred from homology"/>
<keyword evidence="6" id="KW-1015">Disulfide bond</keyword>
<comment type="caution">
    <text evidence="8">The sequence shown here is derived from an EMBL/GenBank/DDBJ whole genome shotgun (WGS) entry which is preliminary data.</text>
</comment>
<keyword evidence="7" id="KW-0325">Glycoprotein</keyword>
<dbReference type="EC" id="3.1.3.2" evidence="3"/>
<dbReference type="Gene3D" id="3.40.50.1240">
    <property type="entry name" value="Phosphoglycerate mutase-like"/>
    <property type="match status" value="1"/>
</dbReference>